<name>A0A0E0BJQ6_9ORYZ</name>
<reference evidence="2" key="2">
    <citation type="submission" date="2018-05" db="EMBL/GenBank/DDBJ databases">
        <title>OgluRS3 (Oryza glumaepatula Reference Sequence Version 3).</title>
        <authorList>
            <person name="Zhang J."/>
            <person name="Kudrna D."/>
            <person name="Lee S."/>
            <person name="Talag J."/>
            <person name="Welchert J."/>
            <person name="Wing R.A."/>
        </authorList>
    </citation>
    <scope>NUCLEOTIDE SEQUENCE [LARGE SCALE GENOMIC DNA]</scope>
</reference>
<dbReference type="Gramene" id="OGLUM11G15070.1">
    <property type="protein sequence ID" value="OGLUM11G15070.1"/>
    <property type="gene ID" value="OGLUM11G15070"/>
</dbReference>
<protein>
    <submittedName>
        <fullName evidence="2">Uncharacterized protein</fullName>
    </submittedName>
</protein>
<feature type="signal peptide" evidence="1">
    <location>
        <begin position="1"/>
        <end position="19"/>
    </location>
</feature>
<keyword evidence="3" id="KW-1185">Reference proteome</keyword>
<feature type="chain" id="PRO_5002355165" evidence="1">
    <location>
        <begin position="20"/>
        <end position="154"/>
    </location>
</feature>
<proteinExistence type="predicted"/>
<evidence type="ECO:0000256" key="1">
    <source>
        <dbReference type="SAM" id="SignalP"/>
    </source>
</evidence>
<organism evidence="2">
    <name type="scientific">Oryza glumipatula</name>
    <dbReference type="NCBI Taxonomy" id="40148"/>
    <lineage>
        <taxon>Eukaryota</taxon>
        <taxon>Viridiplantae</taxon>
        <taxon>Streptophyta</taxon>
        <taxon>Embryophyta</taxon>
        <taxon>Tracheophyta</taxon>
        <taxon>Spermatophyta</taxon>
        <taxon>Magnoliopsida</taxon>
        <taxon>Liliopsida</taxon>
        <taxon>Poales</taxon>
        <taxon>Poaceae</taxon>
        <taxon>BOP clade</taxon>
        <taxon>Oryzoideae</taxon>
        <taxon>Oryzeae</taxon>
        <taxon>Oryzinae</taxon>
        <taxon>Oryza</taxon>
    </lineage>
</organism>
<dbReference type="Proteomes" id="UP000026961">
    <property type="component" value="Chromosome 11"/>
</dbReference>
<accession>A0A0E0BJQ6</accession>
<dbReference type="EnsemblPlants" id="OGLUM11G15070.1">
    <property type="protein sequence ID" value="OGLUM11G15070.1"/>
    <property type="gene ID" value="OGLUM11G15070"/>
</dbReference>
<evidence type="ECO:0000313" key="3">
    <source>
        <dbReference type="Proteomes" id="UP000026961"/>
    </source>
</evidence>
<dbReference type="HOGENOM" id="CLU_1707038_0_0_1"/>
<sequence length="154" mass="16399">MPLNIKIFMWYLLNGVVLTKDNLVMRNWHGSFQSNILAPVLGSTTKPPLPAGGDVLHAAAIAQLLPLLVVAVVAPPPLVVAVVAIVTLSPLPAAADRARCRYRRRRCSLPLPPLVLVVTVIAPPGCAVGSGGDDDATLCAQWGGEERKEAERER</sequence>
<dbReference type="AlphaFoldDB" id="A0A0E0BJQ6"/>
<keyword evidence="1" id="KW-0732">Signal</keyword>
<reference evidence="2" key="1">
    <citation type="submission" date="2015-04" db="UniProtKB">
        <authorList>
            <consortium name="EnsemblPlants"/>
        </authorList>
    </citation>
    <scope>IDENTIFICATION</scope>
</reference>
<evidence type="ECO:0000313" key="2">
    <source>
        <dbReference type="EnsemblPlants" id="OGLUM11G15070.1"/>
    </source>
</evidence>